<feature type="signal peptide" evidence="1">
    <location>
        <begin position="1"/>
        <end position="33"/>
    </location>
</feature>
<evidence type="ECO:0000313" key="3">
    <source>
        <dbReference type="Proteomes" id="UP000468687"/>
    </source>
</evidence>
<dbReference type="EMBL" id="JAAGXA010000012">
    <property type="protein sequence ID" value="NEN79788.1"/>
    <property type="molecule type" value="Genomic_DNA"/>
</dbReference>
<organism evidence="2 3">
    <name type="scientific">Nocardioides zeae</name>
    <dbReference type="NCBI Taxonomy" id="1457234"/>
    <lineage>
        <taxon>Bacteria</taxon>
        <taxon>Bacillati</taxon>
        <taxon>Actinomycetota</taxon>
        <taxon>Actinomycetes</taxon>
        <taxon>Propionibacteriales</taxon>
        <taxon>Nocardioidaceae</taxon>
        <taxon>Nocardioides</taxon>
    </lineage>
</organism>
<keyword evidence="3" id="KW-1185">Reference proteome</keyword>
<gene>
    <name evidence="2" type="ORF">G3T38_16080</name>
</gene>
<dbReference type="RefSeq" id="WP_163773339.1">
    <property type="nucleotide sequence ID" value="NZ_JAAGXA010000012.1"/>
</dbReference>
<accession>A0A6P0HM83</accession>
<reference evidence="2 3" key="1">
    <citation type="journal article" date="2014" name="Int. J. Syst. Evol. Microbiol.">
        <title>Nocardioides zeae sp. nov., isolated from the stem of Zea mays.</title>
        <authorList>
            <person name="Glaeser S.P."/>
            <person name="McInroy J.A."/>
            <person name="Busse H.J."/>
            <person name="Kampfer P."/>
        </authorList>
    </citation>
    <scope>NUCLEOTIDE SEQUENCE [LARGE SCALE GENOMIC DNA]</scope>
    <source>
        <strain evidence="2 3">JCM 30728</strain>
    </source>
</reference>
<dbReference type="Gene3D" id="2.70.70.10">
    <property type="entry name" value="Glucose Permease (Domain IIA)"/>
    <property type="match status" value="1"/>
</dbReference>
<dbReference type="AlphaFoldDB" id="A0A6P0HM83"/>
<dbReference type="InterPro" id="IPR011055">
    <property type="entry name" value="Dup_hybrid_motif"/>
</dbReference>
<evidence type="ECO:0000313" key="2">
    <source>
        <dbReference type="EMBL" id="NEN79788.1"/>
    </source>
</evidence>
<dbReference type="Proteomes" id="UP000468687">
    <property type="component" value="Unassembled WGS sequence"/>
</dbReference>
<comment type="caution">
    <text evidence="2">The sequence shown here is derived from an EMBL/GenBank/DDBJ whole genome shotgun (WGS) entry which is preliminary data.</text>
</comment>
<evidence type="ECO:0008006" key="4">
    <source>
        <dbReference type="Google" id="ProtNLM"/>
    </source>
</evidence>
<evidence type="ECO:0000256" key="1">
    <source>
        <dbReference type="SAM" id="SignalP"/>
    </source>
</evidence>
<feature type="chain" id="PRO_5026910112" description="M23 family metallopeptidase" evidence="1">
    <location>
        <begin position="34"/>
        <end position="210"/>
    </location>
</feature>
<keyword evidence="1" id="KW-0732">Signal</keyword>
<protein>
    <recommendedName>
        <fullName evidence="4">M23 family metallopeptidase</fullName>
    </recommendedName>
</protein>
<dbReference type="CDD" id="cd12797">
    <property type="entry name" value="M23_peptidase"/>
    <property type="match status" value="1"/>
</dbReference>
<proteinExistence type="predicted"/>
<name>A0A6P0HM83_9ACTN</name>
<sequence>MRLHTAAAAALTLAATTATTAASTALLAPPAHAGGSEVTIEADYDATLTSHPDGHHTAVNFEDAETGYPGDWSADYGVAAGTPVRPRLSGPHGLTLTVVKVAPSCSNGGGGDGVQVSVSEGGAEIGRVAYLHLEDVRVAEGDSVDTDTVLGVVGGDIAYDESCWTGPHLHLEGFNRSDYSCYLAPSTASPGTPLGRIGGSDVQQRETACP</sequence>